<evidence type="ECO:0000256" key="3">
    <source>
        <dbReference type="ARBA" id="ARBA00037999"/>
    </source>
</evidence>
<evidence type="ECO:0000256" key="4">
    <source>
        <dbReference type="RuleBase" id="RU004508"/>
    </source>
</evidence>
<dbReference type="Gene3D" id="3.90.1150.10">
    <property type="entry name" value="Aspartate Aminotransferase, domain 1"/>
    <property type="match status" value="1"/>
</dbReference>
<dbReference type="Pfam" id="PF01041">
    <property type="entry name" value="DegT_DnrJ_EryC1"/>
    <property type="match status" value="1"/>
</dbReference>
<keyword evidence="2 4" id="KW-0663">Pyridoxal phosphate</keyword>
<dbReference type="PANTHER" id="PTHR30244:SF34">
    <property type="entry name" value="DTDP-4-AMINO-4,6-DIDEOXYGALACTOSE TRANSAMINASE"/>
    <property type="match status" value="1"/>
</dbReference>
<accession>A0A1T4X004</accession>
<dbReference type="InterPro" id="IPR015422">
    <property type="entry name" value="PyrdxlP-dep_Trfase_small"/>
</dbReference>
<dbReference type="Proteomes" id="UP000189733">
    <property type="component" value="Unassembled WGS sequence"/>
</dbReference>
<dbReference type="GO" id="GO:0000271">
    <property type="term" value="P:polysaccharide biosynthetic process"/>
    <property type="evidence" value="ECO:0007669"/>
    <property type="project" value="TreeGrafter"/>
</dbReference>
<keyword evidence="6" id="KW-1185">Reference proteome</keyword>
<dbReference type="PIRSF" id="PIRSF000390">
    <property type="entry name" value="PLP_StrS"/>
    <property type="match status" value="1"/>
</dbReference>
<dbReference type="SUPFAM" id="SSF53383">
    <property type="entry name" value="PLP-dependent transferases"/>
    <property type="match status" value="1"/>
</dbReference>
<evidence type="ECO:0000256" key="1">
    <source>
        <dbReference type="ARBA" id="ARBA00001933"/>
    </source>
</evidence>
<dbReference type="OrthoDB" id="9766188at2"/>
<dbReference type="EMBL" id="FUYA01000012">
    <property type="protein sequence ID" value="SKA82435.1"/>
    <property type="molecule type" value="Genomic_DNA"/>
</dbReference>
<comment type="similarity">
    <text evidence="3 4">Belongs to the DegT/DnrJ/EryC1 family.</text>
</comment>
<evidence type="ECO:0000313" key="5">
    <source>
        <dbReference type="EMBL" id="SKA82435.1"/>
    </source>
</evidence>
<dbReference type="RefSeq" id="WP_078686068.1">
    <property type="nucleotide sequence ID" value="NZ_FUYA01000012.1"/>
</dbReference>
<comment type="cofactor">
    <cofactor evidence="1">
        <name>pyridoxal 5'-phosphate</name>
        <dbReference type="ChEBI" id="CHEBI:597326"/>
    </cofactor>
</comment>
<dbReference type="PANTHER" id="PTHR30244">
    <property type="entry name" value="TRANSAMINASE"/>
    <property type="match status" value="1"/>
</dbReference>
<name>A0A1T4X004_9BACT</name>
<dbReference type="CDD" id="cd00616">
    <property type="entry name" value="AHBA_syn"/>
    <property type="match status" value="1"/>
</dbReference>
<gene>
    <name evidence="5" type="ORF">SAMN02745702_02802</name>
</gene>
<evidence type="ECO:0000256" key="2">
    <source>
        <dbReference type="ARBA" id="ARBA00022898"/>
    </source>
</evidence>
<organism evidence="5 6">
    <name type="scientific">Desulfobaculum bizertense DSM 18034</name>
    <dbReference type="NCBI Taxonomy" id="1121442"/>
    <lineage>
        <taxon>Bacteria</taxon>
        <taxon>Pseudomonadati</taxon>
        <taxon>Thermodesulfobacteriota</taxon>
        <taxon>Desulfovibrionia</taxon>
        <taxon>Desulfovibrionales</taxon>
        <taxon>Desulfovibrionaceae</taxon>
        <taxon>Desulfobaculum</taxon>
    </lineage>
</organism>
<sequence>MFDADLRKKIVELIQNNTHQASPFVPNETHVPVSGKCIGNDELALMTEAVLDGWLTTGRFNDSFEKSLSQFLGVDNVLTVNSGSSANLIALATLTSPELGKRSIKPNDEVITVAAGFPTTIAPILQIGAVPVFIDVDIQTWNADLSILKKAITSKTKAVILAHTLGIPYDAEKVAYFCKKNGLWFIEDCCDALGSKWNDTLVGNFGDIATLSFYPAHHITTGEGGAVFTKQSKLARLATSFRDWGRHCHCRPGQDNSCGHRFDGKYGDLPIGYDHKYVYSHAGYNLKTTDIQAACGLVQLERLPEFISLRKQNYLYLKQLLDDIPNIQFPKLSSKSDPSWFGFPLLLDPQSPLSRVELLKKLDEHNIGSRLLFAGNATRQPFMKTKSYRVVGNLSNTDIFMNQGMWLGIWPGLTREMLEFTANVLHQCFHTKIR</sequence>
<dbReference type="GO" id="GO:0008483">
    <property type="term" value="F:transaminase activity"/>
    <property type="evidence" value="ECO:0007669"/>
    <property type="project" value="TreeGrafter"/>
</dbReference>
<dbReference type="Gene3D" id="3.40.640.10">
    <property type="entry name" value="Type I PLP-dependent aspartate aminotransferase-like (Major domain)"/>
    <property type="match status" value="1"/>
</dbReference>
<dbReference type="InterPro" id="IPR000653">
    <property type="entry name" value="DegT/StrS_aminotransferase"/>
</dbReference>
<dbReference type="GO" id="GO:0030170">
    <property type="term" value="F:pyridoxal phosphate binding"/>
    <property type="evidence" value="ECO:0007669"/>
    <property type="project" value="TreeGrafter"/>
</dbReference>
<dbReference type="STRING" id="1121442.SAMN02745702_02802"/>
<dbReference type="InterPro" id="IPR015421">
    <property type="entry name" value="PyrdxlP-dep_Trfase_major"/>
</dbReference>
<protein>
    <submittedName>
        <fullName evidence="5">CDP-6-deoxy-D-xylo-4-hexulose-3-dehydrase</fullName>
    </submittedName>
</protein>
<dbReference type="AlphaFoldDB" id="A0A1T4X004"/>
<evidence type="ECO:0000313" key="6">
    <source>
        <dbReference type="Proteomes" id="UP000189733"/>
    </source>
</evidence>
<proteinExistence type="inferred from homology"/>
<dbReference type="InterPro" id="IPR015424">
    <property type="entry name" value="PyrdxlP-dep_Trfase"/>
</dbReference>
<dbReference type="FunFam" id="3.40.640.10:FF:000079">
    <property type="entry name" value="LPS biosynthesis protein"/>
    <property type="match status" value="1"/>
</dbReference>
<reference evidence="5 6" key="1">
    <citation type="submission" date="2017-02" db="EMBL/GenBank/DDBJ databases">
        <authorList>
            <person name="Peterson S.W."/>
        </authorList>
    </citation>
    <scope>NUCLEOTIDE SEQUENCE [LARGE SCALE GENOMIC DNA]</scope>
    <source>
        <strain evidence="5 6">DSM 18034</strain>
    </source>
</reference>
<dbReference type="NCBIfam" id="NF011936">
    <property type="entry name" value="PRK15407.1"/>
    <property type="match status" value="1"/>
</dbReference>